<dbReference type="EMBL" id="JACMSC010000010">
    <property type="protein sequence ID" value="KAG6505245.1"/>
    <property type="molecule type" value="Genomic_DNA"/>
</dbReference>
<evidence type="ECO:0000313" key="2">
    <source>
        <dbReference type="Proteomes" id="UP000734854"/>
    </source>
</evidence>
<name>A0A8J5GBU3_ZINOF</name>
<evidence type="ECO:0000313" key="1">
    <source>
        <dbReference type="EMBL" id="KAG6505245.1"/>
    </source>
</evidence>
<protein>
    <submittedName>
        <fullName evidence="1">Uncharacterized protein</fullName>
    </submittedName>
</protein>
<dbReference type="AlphaFoldDB" id="A0A8J5GBU3"/>
<gene>
    <name evidence="1" type="ORF">ZIOFF_037599</name>
</gene>
<accession>A0A8J5GBU3</accession>
<organism evidence="1 2">
    <name type="scientific">Zingiber officinale</name>
    <name type="common">Ginger</name>
    <name type="synonym">Amomum zingiber</name>
    <dbReference type="NCBI Taxonomy" id="94328"/>
    <lineage>
        <taxon>Eukaryota</taxon>
        <taxon>Viridiplantae</taxon>
        <taxon>Streptophyta</taxon>
        <taxon>Embryophyta</taxon>
        <taxon>Tracheophyta</taxon>
        <taxon>Spermatophyta</taxon>
        <taxon>Magnoliopsida</taxon>
        <taxon>Liliopsida</taxon>
        <taxon>Zingiberales</taxon>
        <taxon>Zingiberaceae</taxon>
        <taxon>Zingiber</taxon>
    </lineage>
</organism>
<comment type="caution">
    <text evidence="1">The sequence shown here is derived from an EMBL/GenBank/DDBJ whole genome shotgun (WGS) entry which is preliminary data.</text>
</comment>
<proteinExistence type="predicted"/>
<dbReference type="Proteomes" id="UP000734854">
    <property type="component" value="Unassembled WGS sequence"/>
</dbReference>
<reference evidence="1 2" key="1">
    <citation type="submission" date="2020-08" db="EMBL/GenBank/DDBJ databases">
        <title>Plant Genome Project.</title>
        <authorList>
            <person name="Zhang R.-G."/>
        </authorList>
    </citation>
    <scope>NUCLEOTIDE SEQUENCE [LARGE SCALE GENOMIC DNA]</scope>
    <source>
        <tissue evidence="1">Rhizome</tissue>
    </source>
</reference>
<sequence>MFFRLSFLCQCSPASSSFRLFVASLTHSLLPFASSVSLFSFLPSKSRCGVTPSVWALPVPIPSALHPTVLAGKAHPFHFSAATSAVLPVFSRVFLLTQIPCTVAEASSK</sequence>
<keyword evidence="2" id="KW-1185">Reference proteome</keyword>